<evidence type="ECO:0000259" key="1">
    <source>
        <dbReference type="Pfam" id="PF00501"/>
    </source>
</evidence>
<accession>A0ABR6B7S5</accession>
<dbReference type="PANTHER" id="PTHR45527">
    <property type="entry name" value="NONRIBOSOMAL PEPTIDE SYNTHETASE"/>
    <property type="match status" value="1"/>
</dbReference>
<dbReference type="RefSeq" id="WP_025359502.1">
    <property type="nucleotide sequence ID" value="NZ_BAAABQ010000010.1"/>
</dbReference>
<evidence type="ECO:0000259" key="2">
    <source>
        <dbReference type="Pfam" id="PF13193"/>
    </source>
</evidence>
<sequence length="514" mass="56233">MNPEGTLHTWFRDTVERFPEATALEVGEHVLSYRELSTVADRLAARIVREAGGVPGAVGLLTLRSLAAYAGYLAALRLGAGVVPLNPTFPAERNRTMCQSAGVSVVLVDDEGAPHAGAALAGTGMTEVRLLADDWLAALPEPWQEPYTGTAEDVAYTLFTSGSTGTPKGVPIRHRNLRDYLAHCVSRYGAGPGSRLSQAFAMTFDPSVFDMFVAWTSGAALVVPRSDEVMVPIRFVVDRQITHWFSVPSVISFSRRLHALEPGSMPSLRWSLFAGEQLTLDQARDWLVAAANSTVENIYGPTELTITCVGYRLPADQQQWPETSNGTVPIGTVYEHLDGVLLTPEGQATEDGELCVRGSQRFDGYLDPAHDPNRFVRYEGGTAEVLAGTPETRDWYRTGDRVRLEDGALVHLGRLDDQVKIRGYRIELAEVESVLRGCAGVREVVVLAIPGRGEDLELHAIYTGERLGEAELTAAVRRRLPEYMTPQSFLHVTGFPINPSGKVDRRRLAAEIRQ</sequence>
<dbReference type="EMBL" id="JACJID010000001">
    <property type="protein sequence ID" value="MBA8922845.1"/>
    <property type="molecule type" value="Genomic_DNA"/>
</dbReference>
<dbReference type="Gene3D" id="3.30.300.30">
    <property type="match status" value="1"/>
</dbReference>
<protein>
    <submittedName>
        <fullName evidence="3">Amino acid adenylation domain-containing protein</fullName>
    </submittedName>
</protein>
<dbReference type="InterPro" id="IPR025110">
    <property type="entry name" value="AMP-bd_C"/>
</dbReference>
<feature type="domain" description="AMP-dependent synthetase/ligase" evidence="1">
    <location>
        <begin position="11"/>
        <end position="366"/>
    </location>
</feature>
<organism evidence="3 4">
    <name type="scientific">Kutzneria viridogrisea</name>
    <dbReference type="NCBI Taxonomy" id="47990"/>
    <lineage>
        <taxon>Bacteria</taxon>
        <taxon>Bacillati</taxon>
        <taxon>Actinomycetota</taxon>
        <taxon>Actinomycetes</taxon>
        <taxon>Pseudonocardiales</taxon>
        <taxon>Pseudonocardiaceae</taxon>
        <taxon>Kutzneria</taxon>
    </lineage>
</organism>
<evidence type="ECO:0000313" key="4">
    <source>
        <dbReference type="Proteomes" id="UP000517916"/>
    </source>
</evidence>
<comment type="caution">
    <text evidence="3">The sequence shown here is derived from an EMBL/GenBank/DDBJ whole genome shotgun (WGS) entry which is preliminary data.</text>
</comment>
<feature type="domain" description="AMP-binding enzyme C-terminal" evidence="2">
    <location>
        <begin position="430"/>
        <end position="502"/>
    </location>
</feature>
<dbReference type="Proteomes" id="UP000517916">
    <property type="component" value="Unassembled WGS sequence"/>
</dbReference>
<dbReference type="InterPro" id="IPR010071">
    <property type="entry name" value="AA_adenyl_dom"/>
</dbReference>
<dbReference type="InterPro" id="IPR000873">
    <property type="entry name" value="AMP-dep_synth/lig_dom"/>
</dbReference>
<reference evidence="3 4" key="1">
    <citation type="submission" date="2020-08" db="EMBL/GenBank/DDBJ databases">
        <title>Genomic Encyclopedia of Archaeal and Bacterial Type Strains, Phase II (KMG-II): from individual species to whole genera.</title>
        <authorList>
            <person name="Goeker M."/>
        </authorList>
    </citation>
    <scope>NUCLEOTIDE SEQUENCE [LARGE SCALE GENOMIC DNA]</scope>
    <source>
        <strain evidence="3 4">DSM 43850</strain>
    </source>
</reference>
<evidence type="ECO:0000313" key="3">
    <source>
        <dbReference type="EMBL" id="MBA8922845.1"/>
    </source>
</evidence>
<keyword evidence="4" id="KW-1185">Reference proteome</keyword>
<dbReference type="InterPro" id="IPR042099">
    <property type="entry name" value="ANL_N_sf"/>
</dbReference>
<dbReference type="NCBIfam" id="TIGR01733">
    <property type="entry name" value="AA-adenyl-dom"/>
    <property type="match status" value="1"/>
</dbReference>
<dbReference type="Pfam" id="PF00501">
    <property type="entry name" value="AMP-binding"/>
    <property type="match status" value="1"/>
</dbReference>
<dbReference type="SUPFAM" id="SSF56801">
    <property type="entry name" value="Acetyl-CoA synthetase-like"/>
    <property type="match status" value="1"/>
</dbReference>
<dbReference type="Pfam" id="PF13193">
    <property type="entry name" value="AMP-binding_C"/>
    <property type="match status" value="1"/>
</dbReference>
<proteinExistence type="predicted"/>
<dbReference type="Gene3D" id="3.40.50.12780">
    <property type="entry name" value="N-terminal domain of ligase-like"/>
    <property type="match status" value="1"/>
</dbReference>
<dbReference type="PANTHER" id="PTHR45527:SF1">
    <property type="entry name" value="FATTY ACID SYNTHASE"/>
    <property type="match status" value="1"/>
</dbReference>
<dbReference type="InterPro" id="IPR045851">
    <property type="entry name" value="AMP-bd_C_sf"/>
</dbReference>
<gene>
    <name evidence="3" type="ORF">BC739_000042</name>
</gene>
<name>A0ABR6B7S5_9PSEU</name>